<reference evidence="1" key="1">
    <citation type="journal article" date="2019" name="bioRxiv">
        <title>The Genome of the Zebra Mussel, Dreissena polymorpha: A Resource for Invasive Species Research.</title>
        <authorList>
            <person name="McCartney M.A."/>
            <person name="Auch B."/>
            <person name="Kono T."/>
            <person name="Mallez S."/>
            <person name="Zhang Y."/>
            <person name="Obille A."/>
            <person name="Becker A."/>
            <person name="Abrahante J.E."/>
            <person name="Garbe J."/>
            <person name="Badalamenti J.P."/>
            <person name="Herman A."/>
            <person name="Mangelson H."/>
            <person name="Liachko I."/>
            <person name="Sullivan S."/>
            <person name="Sone E.D."/>
            <person name="Koren S."/>
            <person name="Silverstein K.A.T."/>
            <person name="Beckman K.B."/>
            <person name="Gohl D.M."/>
        </authorList>
    </citation>
    <scope>NUCLEOTIDE SEQUENCE</scope>
    <source>
        <strain evidence="1">Duluth1</strain>
        <tissue evidence="1">Whole animal</tissue>
    </source>
</reference>
<sequence>MTFHIPSLMDLRIVFDENDSEYIIFDEFSAFLESNKCGDEPAIKSGNMFSVLKGKDHRVKSVEGKPSLKLESIVQYCCHIATHMKCVDRLRRKLDFSLTVGGNTHYIYKRDIQTYS</sequence>
<evidence type="ECO:0000313" key="1">
    <source>
        <dbReference type="EMBL" id="KAH3864119.1"/>
    </source>
</evidence>
<proteinExistence type="predicted"/>
<dbReference type="AlphaFoldDB" id="A0A9D4RDC7"/>
<dbReference type="EMBL" id="JAIWYP010000002">
    <property type="protein sequence ID" value="KAH3864119.1"/>
    <property type="molecule type" value="Genomic_DNA"/>
</dbReference>
<organism evidence="1 2">
    <name type="scientific">Dreissena polymorpha</name>
    <name type="common">Zebra mussel</name>
    <name type="synonym">Mytilus polymorpha</name>
    <dbReference type="NCBI Taxonomy" id="45954"/>
    <lineage>
        <taxon>Eukaryota</taxon>
        <taxon>Metazoa</taxon>
        <taxon>Spiralia</taxon>
        <taxon>Lophotrochozoa</taxon>
        <taxon>Mollusca</taxon>
        <taxon>Bivalvia</taxon>
        <taxon>Autobranchia</taxon>
        <taxon>Heteroconchia</taxon>
        <taxon>Euheterodonta</taxon>
        <taxon>Imparidentia</taxon>
        <taxon>Neoheterodontei</taxon>
        <taxon>Myida</taxon>
        <taxon>Dreissenoidea</taxon>
        <taxon>Dreissenidae</taxon>
        <taxon>Dreissena</taxon>
    </lineage>
</organism>
<name>A0A9D4RDC7_DREPO</name>
<protein>
    <submittedName>
        <fullName evidence="1">Uncharacterized protein</fullName>
    </submittedName>
</protein>
<comment type="caution">
    <text evidence="1">The sequence shown here is derived from an EMBL/GenBank/DDBJ whole genome shotgun (WGS) entry which is preliminary data.</text>
</comment>
<evidence type="ECO:0000313" key="2">
    <source>
        <dbReference type="Proteomes" id="UP000828390"/>
    </source>
</evidence>
<keyword evidence="2" id="KW-1185">Reference proteome</keyword>
<gene>
    <name evidence="1" type="ORF">DPMN_027133</name>
</gene>
<reference evidence="1" key="2">
    <citation type="submission" date="2020-11" db="EMBL/GenBank/DDBJ databases">
        <authorList>
            <person name="McCartney M.A."/>
            <person name="Auch B."/>
            <person name="Kono T."/>
            <person name="Mallez S."/>
            <person name="Becker A."/>
            <person name="Gohl D.M."/>
            <person name="Silverstein K.A.T."/>
            <person name="Koren S."/>
            <person name="Bechman K.B."/>
            <person name="Herman A."/>
            <person name="Abrahante J.E."/>
            <person name="Garbe J."/>
        </authorList>
    </citation>
    <scope>NUCLEOTIDE SEQUENCE</scope>
    <source>
        <strain evidence="1">Duluth1</strain>
        <tissue evidence="1">Whole animal</tissue>
    </source>
</reference>
<accession>A0A9D4RDC7</accession>
<dbReference type="Proteomes" id="UP000828390">
    <property type="component" value="Unassembled WGS sequence"/>
</dbReference>